<evidence type="ECO:0000313" key="2">
    <source>
        <dbReference type="Proteomes" id="UP001234297"/>
    </source>
</evidence>
<dbReference type="EMBL" id="CM056816">
    <property type="protein sequence ID" value="KAJ8632895.1"/>
    <property type="molecule type" value="Genomic_DNA"/>
</dbReference>
<dbReference type="Proteomes" id="UP001234297">
    <property type="component" value="Chromosome 8"/>
</dbReference>
<organism evidence="1 2">
    <name type="scientific">Persea americana</name>
    <name type="common">Avocado</name>
    <dbReference type="NCBI Taxonomy" id="3435"/>
    <lineage>
        <taxon>Eukaryota</taxon>
        <taxon>Viridiplantae</taxon>
        <taxon>Streptophyta</taxon>
        <taxon>Embryophyta</taxon>
        <taxon>Tracheophyta</taxon>
        <taxon>Spermatophyta</taxon>
        <taxon>Magnoliopsida</taxon>
        <taxon>Magnoliidae</taxon>
        <taxon>Laurales</taxon>
        <taxon>Lauraceae</taxon>
        <taxon>Persea</taxon>
    </lineage>
</organism>
<reference evidence="1 2" key="1">
    <citation type="journal article" date="2022" name="Hortic Res">
        <title>A haplotype resolved chromosomal level avocado genome allows analysis of novel avocado genes.</title>
        <authorList>
            <person name="Nath O."/>
            <person name="Fletcher S.J."/>
            <person name="Hayward A."/>
            <person name="Shaw L.M."/>
            <person name="Masouleh A.K."/>
            <person name="Furtado A."/>
            <person name="Henry R.J."/>
            <person name="Mitter N."/>
        </authorList>
    </citation>
    <scope>NUCLEOTIDE SEQUENCE [LARGE SCALE GENOMIC DNA]</scope>
    <source>
        <strain evidence="2">cv. Hass</strain>
    </source>
</reference>
<sequence length="118" mass="13121">MAGSQKGIKLALATKEMVDAADMASLKLRERYQSRRTSSRSDPISLENIDILLDWVLKEPALMTEEDVHGWEFVEQPAQMTVGEDETTPSFEDLVGVEGIENVESGDEEDNATSYQVV</sequence>
<comment type="caution">
    <text evidence="1">The sequence shown here is derived from an EMBL/GenBank/DDBJ whole genome shotgun (WGS) entry which is preliminary data.</text>
</comment>
<keyword evidence="2" id="KW-1185">Reference proteome</keyword>
<protein>
    <submittedName>
        <fullName evidence="1">Uncharacterized protein</fullName>
    </submittedName>
</protein>
<gene>
    <name evidence="1" type="ORF">MRB53_026231</name>
</gene>
<proteinExistence type="predicted"/>
<accession>A0ACC2LHE7</accession>
<name>A0ACC2LHE7_PERAE</name>
<evidence type="ECO:0000313" key="1">
    <source>
        <dbReference type="EMBL" id="KAJ8632895.1"/>
    </source>
</evidence>